<comment type="caution">
    <text evidence="5">The sequence shown here is derived from an EMBL/GenBank/DDBJ whole genome shotgun (WGS) entry which is preliminary data.</text>
</comment>
<evidence type="ECO:0000256" key="1">
    <source>
        <dbReference type="ARBA" id="ARBA00004685"/>
    </source>
</evidence>
<reference evidence="5" key="1">
    <citation type="journal article" date="2020" name="Stud. Mycol.">
        <title>101 Dothideomycetes genomes: a test case for predicting lifestyles and emergence of pathogens.</title>
        <authorList>
            <person name="Haridas S."/>
            <person name="Albert R."/>
            <person name="Binder M."/>
            <person name="Bloem J."/>
            <person name="Labutti K."/>
            <person name="Salamov A."/>
            <person name="Andreopoulos B."/>
            <person name="Baker S."/>
            <person name="Barry K."/>
            <person name="Bills G."/>
            <person name="Bluhm B."/>
            <person name="Cannon C."/>
            <person name="Castanera R."/>
            <person name="Culley D."/>
            <person name="Daum C."/>
            <person name="Ezra D."/>
            <person name="Gonzalez J."/>
            <person name="Henrissat B."/>
            <person name="Kuo A."/>
            <person name="Liang C."/>
            <person name="Lipzen A."/>
            <person name="Lutzoni F."/>
            <person name="Magnuson J."/>
            <person name="Mondo S."/>
            <person name="Nolan M."/>
            <person name="Ohm R."/>
            <person name="Pangilinan J."/>
            <person name="Park H.-J."/>
            <person name="Ramirez L."/>
            <person name="Alfaro M."/>
            <person name="Sun H."/>
            <person name="Tritt A."/>
            <person name="Yoshinaga Y."/>
            <person name="Zwiers L.-H."/>
            <person name="Turgeon B."/>
            <person name="Goodwin S."/>
            <person name="Spatafora J."/>
            <person name="Crous P."/>
            <person name="Grigoriev I."/>
        </authorList>
    </citation>
    <scope>NUCLEOTIDE SEQUENCE</scope>
    <source>
        <strain evidence="5">CBS 133067</strain>
    </source>
</reference>
<dbReference type="AlphaFoldDB" id="A0A9P4MDM5"/>
<comment type="pathway">
    <text evidence="1">Mycotoxin biosynthesis.</text>
</comment>
<proteinExistence type="inferred from homology"/>
<gene>
    <name evidence="5" type="ORF">NA57DRAFT_72581</name>
</gene>
<comment type="similarity">
    <text evidence="2">Belongs to the ustYa family.</text>
</comment>
<dbReference type="Proteomes" id="UP000799772">
    <property type="component" value="Unassembled WGS sequence"/>
</dbReference>
<keyword evidence="4" id="KW-0812">Transmembrane</keyword>
<dbReference type="InterPro" id="IPR021765">
    <property type="entry name" value="UstYa-like"/>
</dbReference>
<feature type="compositionally biased region" description="Basic and acidic residues" evidence="3">
    <location>
        <begin position="1"/>
        <end position="28"/>
    </location>
</feature>
<feature type="transmembrane region" description="Helical" evidence="4">
    <location>
        <begin position="49"/>
        <end position="68"/>
    </location>
</feature>
<sequence length="289" mass="33328">MELDEKYHDEDIALRSSGEEESKSDPHEAFLPSGNKRRYVQIQVSIHRWMLHVLLLSINLLALIYLVLSLRESKVERLVYSPLNDIITPTREYRNITLGDRTPFTDAPGPAVDALWNSISVPPGDVGVVILNQQEKDKWGVTTVKLADGSGYAATIDVFHQLHCLDQLRQFIFNDTYKISPTEHPLWEDHIAHCIDSIRLSLQCSADVSLMPWNWIRGYALPWPDFRAKHECRNWDDIVAWALDRKLDTEKPGIWVHPELGNKDLLDESFTQNPLEDGKEIEYLEDNLY</sequence>
<name>A0A9P4MDM5_9PEZI</name>
<evidence type="ECO:0008006" key="7">
    <source>
        <dbReference type="Google" id="ProtNLM"/>
    </source>
</evidence>
<evidence type="ECO:0000256" key="2">
    <source>
        <dbReference type="ARBA" id="ARBA00035112"/>
    </source>
</evidence>
<organism evidence="5 6">
    <name type="scientific">Rhizodiscina lignyota</name>
    <dbReference type="NCBI Taxonomy" id="1504668"/>
    <lineage>
        <taxon>Eukaryota</taxon>
        <taxon>Fungi</taxon>
        <taxon>Dikarya</taxon>
        <taxon>Ascomycota</taxon>
        <taxon>Pezizomycotina</taxon>
        <taxon>Dothideomycetes</taxon>
        <taxon>Pleosporomycetidae</taxon>
        <taxon>Aulographales</taxon>
        <taxon>Rhizodiscinaceae</taxon>
        <taxon>Rhizodiscina</taxon>
    </lineage>
</organism>
<keyword evidence="4" id="KW-0472">Membrane</keyword>
<dbReference type="EMBL" id="ML978122">
    <property type="protein sequence ID" value="KAF2103602.1"/>
    <property type="molecule type" value="Genomic_DNA"/>
</dbReference>
<dbReference type="GO" id="GO:0043386">
    <property type="term" value="P:mycotoxin biosynthetic process"/>
    <property type="evidence" value="ECO:0007669"/>
    <property type="project" value="InterPro"/>
</dbReference>
<accession>A0A9P4MDM5</accession>
<evidence type="ECO:0000313" key="6">
    <source>
        <dbReference type="Proteomes" id="UP000799772"/>
    </source>
</evidence>
<keyword evidence="4" id="KW-1133">Transmembrane helix</keyword>
<dbReference type="Pfam" id="PF11807">
    <property type="entry name" value="UstYa"/>
    <property type="match status" value="1"/>
</dbReference>
<dbReference type="PANTHER" id="PTHR33365">
    <property type="entry name" value="YALI0B05434P"/>
    <property type="match status" value="1"/>
</dbReference>
<dbReference type="OrthoDB" id="3687641at2759"/>
<dbReference type="PANTHER" id="PTHR33365:SF4">
    <property type="entry name" value="CYCLOCHLOROTINE BIOSYNTHESIS PROTEIN O"/>
    <property type="match status" value="1"/>
</dbReference>
<feature type="region of interest" description="Disordered" evidence="3">
    <location>
        <begin position="1"/>
        <end position="30"/>
    </location>
</feature>
<protein>
    <recommendedName>
        <fullName evidence="7">Tat pathway signal sequence</fullName>
    </recommendedName>
</protein>
<evidence type="ECO:0000256" key="4">
    <source>
        <dbReference type="SAM" id="Phobius"/>
    </source>
</evidence>
<evidence type="ECO:0000256" key="3">
    <source>
        <dbReference type="SAM" id="MobiDB-lite"/>
    </source>
</evidence>
<evidence type="ECO:0000313" key="5">
    <source>
        <dbReference type="EMBL" id="KAF2103602.1"/>
    </source>
</evidence>
<keyword evidence="6" id="KW-1185">Reference proteome</keyword>